<dbReference type="InterPro" id="IPR009351">
    <property type="entry name" value="AlkZ-like"/>
</dbReference>
<name>A0ABY5E1C3_9ACTN</name>
<dbReference type="PANTHER" id="PTHR38479:SF2">
    <property type="entry name" value="WINGED HELIX DNA-BINDING DOMAIN-CONTAINING PROTEIN"/>
    <property type="match status" value="1"/>
</dbReference>
<sequence length="370" mass="39180">MAAPEVLSPAALNRATLARQLLLERSSLGVADAVARLVSLQAQFARPVSAGLWSRVTGVEAGTVAALAADGVLVRATLMRHTLHVVTAADYLAFRRVVQPGVARAFESMAGARVAAVDREAVLAAVRARLSAGPATQKELRDVAAGLVPGGDESALGYLARTYTELVQVPSGRGWGWPAQPPYARPADALGREPAADPDPAPLVRRYLAAFGPASVRDVQTWSGLTGLGAVLDRLRDELMTFAAEDGRELFDLPDAPRPDPAEVAAPPRLLPEFDNLVVAHHDRSRLMDEDARRAVSRPGARVLPSFLVDGRVAGTWRVDVAAKVATVTLTPFGRLRAADRRALLAEAEGMARLLEPGARDHAATVLATP</sequence>
<dbReference type="EMBL" id="CP098502">
    <property type="protein sequence ID" value="UTI66615.1"/>
    <property type="molecule type" value="Genomic_DNA"/>
</dbReference>
<reference evidence="1 2" key="1">
    <citation type="submission" date="2022-06" db="EMBL/GenBank/DDBJ databases">
        <title>Paraconexibacter antarcticus.</title>
        <authorList>
            <person name="Kim C.S."/>
        </authorList>
    </citation>
    <scope>NUCLEOTIDE SEQUENCE [LARGE SCALE GENOMIC DNA]</scope>
    <source>
        <strain evidence="1 2">02-257</strain>
    </source>
</reference>
<accession>A0ABY5E1C3</accession>
<dbReference type="RefSeq" id="WP_254573283.1">
    <property type="nucleotide sequence ID" value="NZ_CP098502.1"/>
</dbReference>
<dbReference type="GO" id="GO:0003677">
    <property type="term" value="F:DNA binding"/>
    <property type="evidence" value="ECO:0007669"/>
    <property type="project" value="UniProtKB-KW"/>
</dbReference>
<evidence type="ECO:0000313" key="1">
    <source>
        <dbReference type="EMBL" id="UTI66615.1"/>
    </source>
</evidence>
<gene>
    <name evidence="1" type="ORF">NBH00_10475</name>
</gene>
<dbReference type="PANTHER" id="PTHR38479">
    <property type="entry name" value="LMO0824 PROTEIN"/>
    <property type="match status" value="1"/>
</dbReference>
<proteinExistence type="predicted"/>
<keyword evidence="2" id="KW-1185">Reference proteome</keyword>
<protein>
    <submittedName>
        <fullName evidence="1">Winged helix DNA-binding domain-containing protein</fullName>
    </submittedName>
</protein>
<organism evidence="1 2">
    <name type="scientific">Paraconexibacter antarcticus</name>
    <dbReference type="NCBI Taxonomy" id="2949664"/>
    <lineage>
        <taxon>Bacteria</taxon>
        <taxon>Bacillati</taxon>
        <taxon>Actinomycetota</taxon>
        <taxon>Thermoleophilia</taxon>
        <taxon>Solirubrobacterales</taxon>
        <taxon>Paraconexibacteraceae</taxon>
        <taxon>Paraconexibacter</taxon>
    </lineage>
</organism>
<keyword evidence="1" id="KW-0238">DNA-binding</keyword>
<evidence type="ECO:0000313" key="2">
    <source>
        <dbReference type="Proteomes" id="UP001056035"/>
    </source>
</evidence>
<dbReference type="Pfam" id="PF06224">
    <property type="entry name" value="AlkZ-like"/>
    <property type="match status" value="1"/>
</dbReference>
<dbReference type="Proteomes" id="UP001056035">
    <property type="component" value="Chromosome"/>
</dbReference>